<dbReference type="Proteomes" id="UP000664477">
    <property type="component" value="Unassembled WGS sequence"/>
</dbReference>
<reference evidence="1" key="1">
    <citation type="submission" date="2021-03" db="EMBL/GenBank/DDBJ databases">
        <title>Molecular epidemiology and mechanisms of colistin and carbapenem resistance in Enterobacteriaceae from clinical isolates, the environment and porcine samples in Pretoria, South Africa.</title>
        <authorList>
            <person name="Bogoshi D."/>
            <person name="Mbelle N.M."/>
            <person name="Naidoo V."/>
            <person name="Osei Sekyere J."/>
        </authorList>
    </citation>
    <scope>NUCLEOTIDE SEQUENCE</scope>
    <source>
        <strain evidence="1">C052</strain>
    </source>
</reference>
<sequence>MLNRMLFMRKTGYFDRLHQWINDNGSQKLLAWLLSYDLTNFDPRRAPVTAALVEEKLASMPPVYQFIYGELWSLQTI</sequence>
<protein>
    <submittedName>
        <fullName evidence="1">Uncharacterized protein</fullName>
    </submittedName>
</protein>
<comment type="caution">
    <text evidence="1">The sequence shown here is derived from an EMBL/GenBank/DDBJ whole genome shotgun (WGS) entry which is preliminary data.</text>
</comment>
<name>A0A939NJS9_PRORE</name>
<dbReference type="AlphaFoldDB" id="A0A939NJS9"/>
<gene>
    <name evidence="1" type="ORF">J4727_05415</name>
</gene>
<proteinExistence type="predicted"/>
<accession>A0A939NJS9</accession>
<dbReference type="EMBL" id="JAGETQ010000017">
    <property type="protein sequence ID" value="MBO1916009.1"/>
    <property type="molecule type" value="Genomic_DNA"/>
</dbReference>
<evidence type="ECO:0000313" key="2">
    <source>
        <dbReference type="Proteomes" id="UP000664477"/>
    </source>
</evidence>
<organism evidence="1 2">
    <name type="scientific">Providencia rettgeri</name>
    <dbReference type="NCBI Taxonomy" id="587"/>
    <lineage>
        <taxon>Bacteria</taxon>
        <taxon>Pseudomonadati</taxon>
        <taxon>Pseudomonadota</taxon>
        <taxon>Gammaproteobacteria</taxon>
        <taxon>Enterobacterales</taxon>
        <taxon>Morganellaceae</taxon>
        <taxon>Providencia</taxon>
    </lineage>
</organism>
<evidence type="ECO:0000313" key="1">
    <source>
        <dbReference type="EMBL" id="MBO1916009.1"/>
    </source>
</evidence>